<dbReference type="RefSeq" id="WP_104847660.1">
    <property type="nucleotide sequence ID" value="NZ_PKOZ01000001.1"/>
</dbReference>
<dbReference type="Proteomes" id="UP000239663">
    <property type="component" value="Unassembled WGS sequence"/>
</dbReference>
<feature type="transmembrane region" description="Helical" evidence="1">
    <location>
        <begin position="136"/>
        <end position="156"/>
    </location>
</feature>
<proteinExistence type="predicted"/>
<feature type="transmembrane region" description="Helical" evidence="1">
    <location>
        <begin position="12"/>
        <end position="33"/>
    </location>
</feature>
<sequence>MRETLKKTARWTITISFITFILAAIFTVASTLSLQGVSFTVGLAIVLVIVLIGIFFDMIGIAATAADETPFHAMASKRINGARHSIRIIRNADRFASFCNDVIGDISGIVSGTAAALVITQLALRFQWGEASMNESISSIVLTSIIAALTVGGKAMGKTFAIHNSKDIIFGVGKMLSFLERNFHIVIIKENKGKTAQKNMKRK</sequence>
<comment type="caution">
    <text evidence="2">The sequence shown here is derived from an EMBL/GenBank/DDBJ whole genome shotgun (WGS) entry which is preliminary data.</text>
</comment>
<accession>A0A2S7N3G2</accession>
<evidence type="ECO:0000313" key="2">
    <source>
        <dbReference type="EMBL" id="PQD96564.1"/>
    </source>
</evidence>
<gene>
    <name evidence="2" type="ORF">CYL18_01315</name>
</gene>
<evidence type="ECO:0000313" key="3">
    <source>
        <dbReference type="Proteomes" id="UP000239663"/>
    </source>
</evidence>
<evidence type="ECO:0000256" key="1">
    <source>
        <dbReference type="SAM" id="Phobius"/>
    </source>
</evidence>
<protein>
    <recommendedName>
        <fullName evidence="4">CNNM transmembrane domain-containing protein</fullName>
    </recommendedName>
</protein>
<evidence type="ECO:0008006" key="4">
    <source>
        <dbReference type="Google" id="ProtNLM"/>
    </source>
</evidence>
<feature type="transmembrane region" description="Helical" evidence="1">
    <location>
        <begin position="102"/>
        <end position="124"/>
    </location>
</feature>
<keyword evidence="1" id="KW-0472">Membrane</keyword>
<dbReference type="EMBL" id="PKOZ01000001">
    <property type="protein sequence ID" value="PQD96564.1"/>
    <property type="molecule type" value="Genomic_DNA"/>
</dbReference>
<name>A0A2S7N3G2_9BACI</name>
<dbReference type="AlphaFoldDB" id="A0A2S7N3G2"/>
<organism evidence="2 3">
    <name type="scientific">Pradoshia eiseniae</name>
    <dbReference type="NCBI Taxonomy" id="2064768"/>
    <lineage>
        <taxon>Bacteria</taxon>
        <taxon>Bacillati</taxon>
        <taxon>Bacillota</taxon>
        <taxon>Bacilli</taxon>
        <taxon>Bacillales</taxon>
        <taxon>Bacillaceae</taxon>
        <taxon>Pradoshia</taxon>
    </lineage>
</organism>
<dbReference type="OrthoDB" id="2111373at2"/>
<keyword evidence="3" id="KW-1185">Reference proteome</keyword>
<reference evidence="2 3" key="1">
    <citation type="submission" date="2017-12" db="EMBL/GenBank/DDBJ databases">
        <title>Taxonomic description and draft genome of Pradoshia cofamensis Gen. nov., sp. nov., a thermotolerant bacillale isolated from anterior gut of earthworm Eisenia fetida.</title>
        <authorList>
            <person name="Saha T."/>
            <person name="Chakraborty R."/>
        </authorList>
    </citation>
    <scope>NUCLEOTIDE SEQUENCE [LARGE SCALE GENOMIC DNA]</scope>
    <source>
        <strain evidence="2 3">EAG3</strain>
    </source>
</reference>
<keyword evidence="1" id="KW-1133">Transmembrane helix</keyword>
<feature type="transmembrane region" description="Helical" evidence="1">
    <location>
        <begin position="39"/>
        <end position="66"/>
    </location>
</feature>
<keyword evidence="1" id="KW-0812">Transmembrane</keyword>